<accession>A0ABD1YU60</accession>
<dbReference type="Proteomes" id="UP001605036">
    <property type="component" value="Unassembled WGS sequence"/>
</dbReference>
<dbReference type="AlphaFoldDB" id="A0ABD1YU60"/>
<sequence>MGTAVRKGRQRGQKHGVTVQSTVGQPKDGQSLALSALPFSTVYISPFVPSIGFASPVRPGLLSLASRVSKQAGGLGGKEACWAGLDFGAS</sequence>
<reference evidence="2 3" key="1">
    <citation type="submission" date="2024-09" db="EMBL/GenBank/DDBJ databases">
        <title>Chromosome-scale assembly of Riccia fluitans.</title>
        <authorList>
            <person name="Paukszto L."/>
            <person name="Sawicki J."/>
            <person name="Karawczyk K."/>
            <person name="Piernik-Szablinska J."/>
            <person name="Szczecinska M."/>
            <person name="Mazdziarz M."/>
        </authorList>
    </citation>
    <scope>NUCLEOTIDE SEQUENCE [LARGE SCALE GENOMIC DNA]</scope>
    <source>
        <strain evidence="2">Rf_01</strain>
        <tissue evidence="2">Aerial parts of the thallus</tissue>
    </source>
</reference>
<keyword evidence="3" id="KW-1185">Reference proteome</keyword>
<organism evidence="2 3">
    <name type="scientific">Riccia fluitans</name>
    <dbReference type="NCBI Taxonomy" id="41844"/>
    <lineage>
        <taxon>Eukaryota</taxon>
        <taxon>Viridiplantae</taxon>
        <taxon>Streptophyta</taxon>
        <taxon>Embryophyta</taxon>
        <taxon>Marchantiophyta</taxon>
        <taxon>Marchantiopsida</taxon>
        <taxon>Marchantiidae</taxon>
        <taxon>Marchantiales</taxon>
        <taxon>Ricciaceae</taxon>
        <taxon>Riccia</taxon>
    </lineage>
</organism>
<gene>
    <name evidence="2" type="ORF">R1flu_005552</name>
</gene>
<feature type="region of interest" description="Disordered" evidence="1">
    <location>
        <begin position="1"/>
        <end position="24"/>
    </location>
</feature>
<evidence type="ECO:0008006" key="4">
    <source>
        <dbReference type="Google" id="ProtNLM"/>
    </source>
</evidence>
<dbReference type="EMBL" id="JBHFFA010000003">
    <property type="protein sequence ID" value="KAL2634073.1"/>
    <property type="molecule type" value="Genomic_DNA"/>
</dbReference>
<evidence type="ECO:0000256" key="1">
    <source>
        <dbReference type="SAM" id="MobiDB-lite"/>
    </source>
</evidence>
<name>A0ABD1YU60_9MARC</name>
<protein>
    <recommendedName>
        <fullName evidence="4">Ribosomal protein L2</fullName>
    </recommendedName>
</protein>
<comment type="caution">
    <text evidence="2">The sequence shown here is derived from an EMBL/GenBank/DDBJ whole genome shotgun (WGS) entry which is preliminary data.</text>
</comment>
<evidence type="ECO:0000313" key="3">
    <source>
        <dbReference type="Proteomes" id="UP001605036"/>
    </source>
</evidence>
<evidence type="ECO:0000313" key="2">
    <source>
        <dbReference type="EMBL" id="KAL2634073.1"/>
    </source>
</evidence>
<feature type="compositionally biased region" description="Basic residues" evidence="1">
    <location>
        <begin position="1"/>
        <end position="14"/>
    </location>
</feature>
<proteinExistence type="predicted"/>